<organism evidence="4 5">
    <name type="scientific">Streptomyces angustmyceticus</name>
    <dbReference type="NCBI Taxonomy" id="285578"/>
    <lineage>
        <taxon>Bacteria</taxon>
        <taxon>Bacillati</taxon>
        <taxon>Actinomycetota</taxon>
        <taxon>Actinomycetes</taxon>
        <taxon>Kitasatosporales</taxon>
        <taxon>Streptomycetaceae</taxon>
        <taxon>Streptomyces</taxon>
    </lineage>
</organism>
<evidence type="ECO:0000313" key="5">
    <source>
        <dbReference type="Proteomes" id="UP000325598"/>
    </source>
</evidence>
<keyword evidence="5" id="KW-1185">Reference proteome</keyword>
<dbReference type="InterPro" id="IPR011010">
    <property type="entry name" value="DNA_brk_join_enz"/>
</dbReference>
<dbReference type="InterPro" id="IPR013762">
    <property type="entry name" value="Integrase-like_cat_sf"/>
</dbReference>
<dbReference type="Proteomes" id="UP000325598">
    <property type="component" value="Unassembled WGS sequence"/>
</dbReference>
<evidence type="ECO:0000256" key="2">
    <source>
        <dbReference type="SAM" id="MobiDB-lite"/>
    </source>
</evidence>
<reference evidence="4 5" key="1">
    <citation type="submission" date="2019-10" db="EMBL/GenBank/DDBJ databases">
        <title>Whole genome shotgun sequence of Streptomyces angustmyceticus NBRC 3934.</title>
        <authorList>
            <person name="Hosoyama A."/>
            <person name="Ichikawa N."/>
            <person name="Kimura A."/>
            <person name="Kitahashi Y."/>
            <person name="Komaki H."/>
            <person name="Uohara A."/>
        </authorList>
    </citation>
    <scope>NUCLEOTIDE SEQUENCE [LARGE SCALE GENOMIC DNA]</scope>
    <source>
        <strain evidence="4 5">NBRC 3934</strain>
    </source>
</reference>
<dbReference type="GO" id="GO:0015074">
    <property type="term" value="P:DNA integration"/>
    <property type="evidence" value="ECO:0007669"/>
    <property type="project" value="InterPro"/>
</dbReference>
<gene>
    <name evidence="4" type="ORF">San01_44610</name>
</gene>
<dbReference type="AlphaFoldDB" id="A0A5J4LHK6"/>
<protein>
    <recommendedName>
        <fullName evidence="3">Tyr recombinase domain-containing protein</fullName>
    </recommendedName>
</protein>
<dbReference type="SUPFAM" id="SSF56349">
    <property type="entry name" value="DNA breaking-rejoining enzymes"/>
    <property type="match status" value="1"/>
</dbReference>
<feature type="region of interest" description="Disordered" evidence="2">
    <location>
        <begin position="1"/>
        <end position="22"/>
    </location>
</feature>
<dbReference type="Pfam" id="PF00589">
    <property type="entry name" value="Phage_integrase"/>
    <property type="match status" value="1"/>
</dbReference>
<dbReference type="EMBL" id="BLAG01000012">
    <property type="protein sequence ID" value="GES31974.1"/>
    <property type="molecule type" value="Genomic_DNA"/>
</dbReference>
<dbReference type="GO" id="GO:0003677">
    <property type="term" value="F:DNA binding"/>
    <property type="evidence" value="ECO:0007669"/>
    <property type="project" value="InterPro"/>
</dbReference>
<feature type="domain" description="Tyr recombinase" evidence="3">
    <location>
        <begin position="1"/>
        <end position="81"/>
    </location>
</feature>
<dbReference type="Gene3D" id="1.10.443.10">
    <property type="entry name" value="Intergrase catalytic core"/>
    <property type="match status" value="1"/>
</dbReference>
<dbReference type="GO" id="GO:0006310">
    <property type="term" value="P:DNA recombination"/>
    <property type="evidence" value="ECO:0007669"/>
    <property type="project" value="UniProtKB-KW"/>
</dbReference>
<evidence type="ECO:0000256" key="1">
    <source>
        <dbReference type="ARBA" id="ARBA00023172"/>
    </source>
</evidence>
<sequence>MEARSRCCRPHPETQAGKPYASAREHGMHALRHFYASVLLDAGESVKAISGYLGHSVPAMTLRVYAHLMLTGRERARRAVDQLLQPE</sequence>
<comment type="caution">
    <text evidence="4">The sequence shown here is derived from an EMBL/GenBank/DDBJ whole genome shotgun (WGS) entry which is preliminary data.</text>
</comment>
<dbReference type="InterPro" id="IPR002104">
    <property type="entry name" value="Integrase_catalytic"/>
</dbReference>
<proteinExistence type="predicted"/>
<name>A0A5J4LHK6_9ACTN</name>
<evidence type="ECO:0000313" key="4">
    <source>
        <dbReference type="EMBL" id="GES31974.1"/>
    </source>
</evidence>
<keyword evidence="1" id="KW-0233">DNA recombination</keyword>
<dbReference type="PROSITE" id="PS51898">
    <property type="entry name" value="TYR_RECOMBINASE"/>
    <property type="match status" value="1"/>
</dbReference>
<accession>A0A5J4LHK6</accession>
<evidence type="ECO:0000259" key="3">
    <source>
        <dbReference type="PROSITE" id="PS51898"/>
    </source>
</evidence>